<dbReference type="STRING" id="1797.RMCT_3164"/>
<organism evidence="1 2">
    <name type="scientific">Mycolicibacterium thermoresistibile</name>
    <name type="common">Mycobacterium thermoresistibile</name>
    <dbReference type="NCBI Taxonomy" id="1797"/>
    <lineage>
        <taxon>Bacteria</taxon>
        <taxon>Bacillati</taxon>
        <taxon>Actinomycetota</taxon>
        <taxon>Actinomycetes</taxon>
        <taxon>Mycobacteriales</taxon>
        <taxon>Mycobacteriaceae</taxon>
        <taxon>Mycolicibacterium</taxon>
    </lineage>
</organism>
<evidence type="ECO:0000313" key="2">
    <source>
        <dbReference type="Proteomes" id="UP000069654"/>
    </source>
</evidence>
<comment type="caution">
    <text evidence="1">The sequence shown here is derived from an EMBL/GenBank/DDBJ whole genome shotgun (WGS) entry which is preliminary data.</text>
</comment>
<dbReference type="RefSeq" id="WP_003923558.1">
    <property type="nucleotide sequence ID" value="NZ_BCTB01000036.1"/>
</dbReference>
<dbReference type="AlphaFoldDB" id="A0A117IN27"/>
<dbReference type="OrthoDB" id="4801736at2"/>
<accession>A0A117IN27</accession>
<protein>
    <recommendedName>
        <fullName evidence="3">DUF2384 domain-containing protein</fullName>
    </recommendedName>
</protein>
<name>A0A117IN27_MYCTH</name>
<reference evidence="2" key="2">
    <citation type="submission" date="2016-02" db="EMBL/GenBank/DDBJ databases">
        <title>Draft genome sequence of five rapidly growing Mycobacterium species.</title>
        <authorList>
            <person name="Katahira K."/>
            <person name="Gotou Y."/>
            <person name="Iida K."/>
            <person name="Ogura Y."/>
            <person name="Hayashi T."/>
        </authorList>
    </citation>
    <scope>NUCLEOTIDE SEQUENCE [LARGE SCALE GENOMIC DNA]</scope>
    <source>
        <strain evidence="2">JCM6362</strain>
    </source>
</reference>
<evidence type="ECO:0008006" key="3">
    <source>
        <dbReference type="Google" id="ProtNLM"/>
    </source>
</evidence>
<dbReference type="Proteomes" id="UP000069654">
    <property type="component" value="Unassembled WGS sequence"/>
</dbReference>
<gene>
    <name evidence="1" type="ORF">RMCT_3164</name>
</gene>
<sequence>MAAVDCSYDVAARSDHVEVRGVDVDDVTEALELLEKVRAVQADHVAARRDDLLRALMAANVSLTPPASLAQAQRLATHRDALLTTPTFRYETLQQVRGDKAESTTRTWVARRRETNQLFTVSHKGRTLIPAFQLDERGEPRTELQPILAALRNAGIDGWALWTWLTSPTSLLSGEIPEEVARSAPARALHAAQRFASPPAA</sequence>
<dbReference type="OMA" id="GMAYWFR"/>
<evidence type="ECO:0000313" key="1">
    <source>
        <dbReference type="EMBL" id="GAT16195.1"/>
    </source>
</evidence>
<reference evidence="1 2" key="1">
    <citation type="journal article" date="2016" name="Genome Announc.">
        <title>Draft Genome Sequences of Five Rapidly Growing Mycobacterium Species, M. thermoresistibile, M. fortuitum subsp. acetamidolyticum, M. canariasense, M. brisbanense, and M. novocastrense.</title>
        <authorList>
            <person name="Katahira K."/>
            <person name="Ogura Y."/>
            <person name="Gotoh Y."/>
            <person name="Hayashi T."/>
        </authorList>
    </citation>
    <scope>NUCLEOTIDE SEQUENCE [LARGE SCALE GENOMIC DNA]</scope>
    <source>
        <strain evidence="1 2">JCM6362</strain>
    </source>
</reference>
<proteinExistence type="predicted"/>
<dbReference type="EMBL" id="BCTB01000036">
    <property type="protein sequence ID" value="GAT16195.1"/>
    <property type="molecule type" value="Genomic_DNA"/>
</dbReference>